<dbReference type="EMBL" id="FQXZ01000006">
    <property type="protein sequence ID" value="SHH78386.1"/>
    <property type="molecule type" value="Genomic_DNA"/>
</dbReference>
<keyword evidence="3" id="KW-1185">Reference proteome</keyword>
<dbReference type="Proteomes" id="UP000184608">
    <property type="component" value="Unassembled WGS sequence"/>
</dbReference>
<proteinExistence type="predicted"/>
<feature type="chain" id="PRO_5013291139" evidence="1">
    <location>
        <begin position="21"/>
        <end position="429"/>
    </location>
</feature>
<feature type="signal peptide" evidence="1">
    <location>
        <begin position="1"/>
        <end position="20"/>
    </location>
</feature>
<dbReference type="OrthoDB" id="5913083at2"/>
<sequence>MKRLTDLIGLALMISCSASAALTPKSHQLIAGIKFRSQVETQFGDNSNVTYQNGRSAARAAVRSDFMFIRPEIEVSGQPGQGIFRLMYTGQYRQFRQSPADDYSDHMYAFSGQWLPEKRHTFRWDIRRISGHESRGQGVTEGLSDIQLRRYGVNRPIQTSMLDAELAYDFGLPEGSPKLTTSLRGKTFSFSDTGNIDDNFRSYIRDQAWDERSYTVALSQWLSSDSQLRYSLMATQRAFQTNKIKDSEKYFLRLGFQTRYSGMTRLAGNVSWLHQEFPHNERALNFEGLNWNLSAQWQPVKHSLWSLNGWQQVEDPTENGGYILNSGAAISWLHHWGNDRLSTRLGWSYQSGNYHMSDSQRQDVIRTSEVVIGYDFRPSVRFELSYQQHKKTSNQPGDIFFIGPDRDEAVMRMPGYDQHQFRLSIKVQI</sequence>
<organism evidence="2 3">
    <name type="scientific">Vibrio aerogenes CECT 7868</name>
    <dbReference type="NCBI Taxonomy" id="1216006"/>
    <lineage>
        <taxon>Bacteria</taxon>
        <taxon>Pseudomonadati</taxon>
        <taxon>Pseudomonadota</taxon>
        <taxon>Gammaproteobacteria</taxon>
        <taxon>Vibrionales</taxon>
        <taxon>Vibrionaceae</taxon>
        <taxon>Vibrio</taxon>
    </lineage>
</organism>
<dbReference type="RefSeq" id="WP_084193206.1">
    <property type="nucleotide sequence ID" value="NZ_FQXZ01000006.1"/>
</dbReference>
<gene>
    <name evidence="2" type="ORF">VA7868_00494</name>
</gene>
<reference evidence="2 3" key="1">
    <citation type="submission" date="2016-11" db="EMBL/GenBank/DDBJ databases">
        <authorList>
            <person name="Jaros S."/>
            <person name="Januszkiewicz K."/>
            <person name="Wedrychowicz H."/>
        </authorList>
    </citation>
    <scope>NUCLEOTIDE SEQUENCE [LARGE SCALE GENOMIC DNA]</scope>
    <source>
        <strain evidence="2 3">CECT 7868</strain>
    </source>
</reference>
<protein>
    <submittedName>
        <fullName evidence="2">Uncharacterized protein</fullName>
    </submittedName>
</protein>
<dbReference type="STRING" id="1216006.VA7868_00494"/>
<evidence type="ECO:0000313" key="3">
    <source>
        <dbReference type="Proteomes" id="UP000184608"/>
    </source>
</evidence>
<dbReference type="AlphaFoldDB" id="A0A1M5VT03"/>
<evidence type="ECO:0000313" key="2">
    <source>
        <dbReference type="EMBL" id="SHH78386.1"/>
    </source>
</evidence>
<name>A0A1M5VT03_9VIBR</name>
<accession>A0A1M5VT03</accession>
<evidence type="ECO:0000256" key="1">
    <source>
        <dbReference type="SAM" id="SignalP"/>
    </source>
</evidence>
<keyword evidence="1" id="KW-0732">Signal</keyword>